<dbReference type="InterPro" id="IPR007630">
    <property type="entry name" value="RNA_pol_sigma70_r4"/>
</dbReference>
<dbReference type="InterPro" id="IPR050239">
    <property type="entry name" value="Sigma-70_RNA_pol_init_factors"/>
</dbReference>
<evidence type="ECO:0000256" key="1">
    <source>
        <dbReference type="ARBA" id="ARBA00023163"/>
    </source>
</evidence>
<gene>
    <name evidence="3" type="ORF">A2729_02590</name>
</gene>
<protein>
    <recommendedName>
        <fullName evidence="2">HTH HARE-type domain-containing protein</fullName>
    </recommendedName>
</protein>
<evidence type="ECO:0000259" key="2">
    <source>
        <dbReference type="PROSITE" id="PS51913"/>
    </source>
</evidence>
<dbReference type="Gene3D" id="1.10.10.1250">
    <property type="entry name" value="RNA polymerase, subunit delta, N-terminal domain"/>
    <property type="match status" value="1"/>
</dbReference>
<dbReference type="AlphaFoldDB" id="A0A1G1XS87"/>
<accession>A0A1G1XS87</accession>
<dbReference type="PANTHER" id="PTHR30603">
    <property type="entry name" value="RNA POLYMERASE SIGMA FACTOR RPO"/>
    <property type="match status" value="1"/>
</dbReference>
<dbReference type="PANTHER" id="PTHR30603:SF60">
    <property type="entry name" value="RNA POLYMERASE SIGMA FACTOR RPOD"/>
    <property type="match status" value="1"/>
</dbReference>
<comment type="caution">
    <text evidence="3">The sequence shown here is derived from an EMBL/GenBank/DDBJ whole genome shotgun (WGS) entry which is preliminary data.</text>
</comment>
<proteinExistence type="predicted"/>
<sequence>MNKQNSILDKIIESQEKQQAASFNPGELVSILLRSLSNKEGDILARRFGLLGKEKETLEQIGKHYEITRERIRQIENATIKKIHELKEFKQQVENVEQYITRLLENYGGIMEENFLLNEINLTEPNESNLQSSRFILNHLLNKKIDPIKSDSDFLSGWRLPIISIDSAREAVKVLAQIIAEQQKLLKIEDLLSHFLNSDYYQKNKDQIVAAKLGIKEENLEQEIRKLIHSYLKISKNIEQNILGEWGLASWQTVVPKRMSDKIYLVLRKINKPLHFKEITDLINQSKFDKKIAYPPTIHNELILDNRFVLVGRGIYALKEWGYQPGTVLDVIIEILAKAGKPLTKEEVVQAVLNQRLVRKSTIYLALTNKEKIKKLPDGNYILNQS</sequence>
<dbReference type="InterPro" id="IPR013324">
    <property type="entry name" value="RNA_pol_sigma_r3/r4-like"/>
</dbReference>
<dbReference type="InterPro" id="IPR038087">
    <property type="entry name" value="RNAP_delta_N_dom_sf"/>
</dbReference>
<dbReference type="STRING" id="1797532.A2729_02590"/>
<dbReference type="SUPFAM" id="SSF88659">
    <property type="entry name" value="Sigma3 and sigma4 domains of RNA polymerase sigma factors"/>
    <property type="match status" value="1"/>
</dbReference>
<dbReference type="PROSITE" id="PS51913">
    <property type="entry name" value="HTH_HARE"/>
    <property type="match status" value="1"/>
</dbReference>
<name>A0A1G1XS87_9BACT</name>
<dbReference type="GO" id="GO:0006352">
    <property type="term" value="P:DNA-templated transcription initiation"/>
    <property type="evidence" value="ECO:0007669"/>
    <property type="project" value="InterPro"/>
</dbReference>
<feature type="domain" description="HTH HARE-type" evidence="2">
    <location>
        <begin position="257"/>
        <end position="321"/>
    </location>
</feature>
<dbReference type="PROSITE" id="PS00716">
    <property type="entry name" value="SIGMA70_2"/>
    <property type="match status" value="1"/>
</dbReference>
<dbReference type="InterPro" id="IPR000943">
    <property type="entry name" value="RNA_pol_sigma70"/>
</dbReference>
<evidence type="ECO:0000313" key="3">
    <source>
        <dbReference type="EMBL" id="OGY42923.1"/>
    </source>
</evidence>
<evidence type="ECO:0000313" key="4">
    <source>
        <dbReference type="Proteomes" id="UP000178930"/>
    </source>
</evidence>
<reference evidence="3 4" key="1">
    <citation type="journal article" date="2016" name="Nat. Commun.">
        <title>Thousands of microbial genomes shed light on interconnected biogeochemical processes in an aquifer system.</title>
        <authorList>
            <person name="Anantharaman K."/>
            <person name="Brown C.T."/>
            <person name="Hug L.A."/>
            <person name="Sharon I."/>
            <person name="Castelle C.J."/>
            <person name="Probst A.J."/>
            <person name="Thomas B.C."/>
            <person name="Singh A."/>
            <person name="Wilkins M.J."/>
            <person name="Karaoz U."/>
            <person name="Brodie E.L."/>
            <person name="Williams K.H."/>
            <person name="Hubbard S.S."/>
            <person name="Banfield J.F."/>
        </authorList>
    </citation>
    <scope>NUCLEOTIDE SEQUENCE [LARGE SCALE GENOMIC DNA]</scope>
</reference>
<dbReference type="Proteomes" id="UP000178930">
    <property type="component" value="Unassembled WGS sequence"/>
</dbReference>
<organism evidence="3 4">
    <name type="scientific">Candidatus Buchananbacteria bacterium RIFCSPHIGHO2_01_FULL_39_14</name>
    <dbReference type="NCBI Taxonomy" id="1797532"/>
    <lineage>
        <taxon>Bacteria</taxon>
        <taxon>Candidatus Buchananiibacteriota</taxon>
    </lineage>
</organism>
<dbReference type="InterPro" id="IPR036388">
    <property type="entry name" value="WH-like_DNA-bd_sf"/>
</dbReference>
<dbReference type="Gene3D" id="1.10.10.10">
    <property type="entry name" value="Winged helix-like DNA-binding domain superfamily/Winged helix DNA-binding domain"/>
    <property type="match status" value="1"/>
</dbReference>
<dbReference type="InterPro" id="IPR007759">
    <property type="entry name" value="Asxl_HARE-HTH"/>
</dbReference>
<dbReference type="PRINTS" id="PR00046">
    <property type="entry name" value="SIGMA70FCT"/>
</dbReference>
<keyword evidence="1" id="KW-0804">Transcription</keyword>
<dbReference type="GO" id="GO:0003700">
    <property type="term" value="F:DNA-binding transcription factor activity"/>
    <property type="evidence" value="ECO:0007669"/>
    <property type="project" value="InterPro"/>
</dbReference>
<dbReference type="EMBL" id="MHIB01000048">
    <property type="protein sequence ID" value="OGY42923.1"/>
    <property type="molecule type" value="Genomic_DNA"/>
</dbReference>
<dbReference type="Pfam" id="PF04545">
    <property type="entry name" value="Sigma70_r4"/>
    <property type="match status" value="1"/>
</dbReference>